<feature type="transmembrane region" description="Helical" evidence="1">
    <location>
        <begin position="39"/>
        <end position="63"/>
    </location>
</feature>
<keyword evidence="1" id="KW-0472">Membrane</keyword>
<dbReference type="Proteomes" id="UP000434172">
    <property type="component" value="Unassembled WGS sequence"/>
</dbReference>
<accession>A0A8H3W8Y3</accession>
<keyword evidence="1" id="KW-0812">Transmembrane</keyword>
<proteinExistence type="predicted"/>
<dbReference type="AlphaFoldDB" id="A0A8H3W8Y3"/>
<evidence type="ECO:0000256" key="1">
    <source>
        <dbReference type="SAM" id="Phobius"/>
    </source>
</evidence>
<keyword evidence="1" id="KW-1133">Transmembrane helix</keyword>
<keyword evidence="3" id="KW-1185">Reference proteome</keyword>
<gene>
    <name evidence="2" type="ORF">GQ607_011011</name>
</gene>
<reference evidence="2 3" key="1">
    <citation type="submission" date="2019-12" db="EMBL/GenBank/DDBJ databases">
        <title>A genome sequence resource for the geographically widespread anthracnose pathogen Colletotrichum asianum.</title>
        <authorList>
            <person name="Meng Y."/>
        </authorList>
    </citation>
    <scope>NUCLEOTIDE SEQUENCE [LARGE SCALE GENOMIC DNA]</scope>
    <source>
        <strain evidence="2 3">ICMP 18580</strain>
    </source>
</reference>
<dbReference type="OrthoDB" id="4850552at2759"/>
<evidence type="ECO:0000313" key="3">
    <source>
        <dbReference type="Proteomes" id="UP000434172"/>
    </source>
</evidence>
<protein>
    <submittedName>
        <fullName evidence="2">Uncharacterized protein</fullName>
    </submittedName>
</protein>
<evidence type="ECO:0000313" key="2">
    <source>
        <dbReference type="EMBL" id="KAF0321680.1"/>
    </source>
</evidence>
<name>A0A8H3W8Y3_9PEZI</name>
<comment type="caution">
    <text evidence="2">The sequence shown here is derived from an EMBL/GenBank/DDBJ whole genome shotgun (WGS) entry which is preliminary data.</text>
</comment>
<sequence>MANLEFKTQPTYDEQHRMARYQTSPTALMLHWVLSTARWLIWFCFGWATSSALFTIFLLGLPFGRQIEGTLRLAYHVVRMELGQTYATFPKGGGAIRHNQSKLPQRC</sequence>
<organism evidence="2 3">
    <name type="scientific">Colletotrichum asianum</name>
    <dbReference type="NCBI Taxonomy" id="702518"/>
    <lineage>
        <taxon>Eukaryota</taxon>
        <taxon>Fungi</taxon>
        <taxon>Dikarya</taxon>
        <taxon>Ascomycota</taxon>
        <taxon>Pezizomycotina</taxon>
        <taxon>Sordariomycetes</taxon>
        <taxon>Hypocreomycetidae</taxon>
        <taxon>Glomerellales</taxon>
        <taxon>Glomerellaceae</taxon>
        <taxon>Colletotrichum</taxon>
        <taxon>Colletotrichum gloeosporioides species complex</taxon>
    </lineage>
</organism>
<dbReference type="EMBL" id="WOWK01000068">
    <property type="protein sequence ID" value="KAF0321680.1"/>
    <property type="molecule type" value="Genomic_DNA"/>
</dbReference>